<dbReference type="Proteomes" id="UP000324326">
    <property type="component" value="Unassembled WGS sequence"/>
</dbReference>
<accession>A0A5M8RIH6</accession>
<name>A0A5M8RIH6_9BACI</name>
<comment type="caution">
    <text evidence="1">The sequence shown here is derived from an EMBL/GenBank/DDBJ whole genome shotgun (WGS) entry which is preliminary data.</text>
</comment>
<dbReference type="AlphaFoldDB" id="A0A5M8RIH6"/>
<reference evidence="1 2" key="1">
    <citation type="submission" date="2018-08" db="EMBL/GenBank/DDBJ databases">
        <title>Bacillus phenotypic plasticity.</title>
        <authorList>
            <person name="Hurtado E."/>
        </authorList>
    </citation>
    <scope>NUCLEOTIDE SEQUENCE [LARGE SCALE GENOMIC DNA]</scope>
    <source>
        <strain evidence="1 2">427</strain>
    </source>
</reference>
<gene>
    <name evidence="1" type="ORF">DX927_23510</name>
</gene>
<evidence type="ECO:0000313" key="1">
    <source>
        <dbReference type="EMBL" id="KAA6446666.1"/>
    </source>
</evidence>
<dbReference type="EMBL" id="QSND01000008">
    <property type="protein sequence ID" value="KAA6446666.1"/>
    <property type="molecule type" value="Genomic_DNA"/>
</dbReference>
<proteinExistence type="predicted"/>
<protein>
    <submittedName>
        <fullName evidence="1">Uncharacterized protein</fullName>
    </submittedName>
</protein>
<dbReference type="RefSeq" id="WP_148959166.1">
    <property type="nucleotide sequence ID" value="NZ_QSND01000008.1"/>
</dbReference>
<organism evidence="1 2">
    <name type="scientific">Bacillus swezeyi</name>
    <dbReference type="NCBI Taxonomy" id="1925020"/>
    <lineage>
        <taxon>Bacteria</taxon>
        <taxon>Bacillati</taxon>
        <taxon>Bacillota</taxon>
        <taxon>Bacilli</taxon>
        <taxon>Bacillales</taxon>
        <taxon>Bacillaceae</taxon>
        <taxon>Bacillus</taxon>
    </lineage>
</organism>
<sequence length="65" mass="7590">MDEFEKILEYNTKNAGQQLLKLTLEWKAHIDQVEKEDIVTAVQDIALHMLQQWEKYKGESGTVNV</sequence>
<evidence type="ECO:0000313" key="2">
    <source>
        <dbReference type="Proteomes" id="UP000324326"/>
    </source>
</evidence>